<feature type="region of interest" description="Disordered" evidence="1">
    <location>
        <begin position="682"/>
        <end position="758"/>
    </location>
</feature>
<reference evidence="2 3" key="1">
    <citation type="submission" date="2016-05" db="EMBL/GenBank/DDBJ databases">
        <title>Comparative analysis of secretome profiles of manganese(II)-oxidizing ascomycete fungi.</title>
        <authorList>
            <consortium name="DOE Joint Genome Institute"/>
            <person name="Zeiner C.A."/>
            <person name="Purvine S.O."/>
            <person name="Zink E.M."/>
            <person name="Wu S."/>
            <person name="Pasa-Tolic L."/>
            <person name="Chaput D.L."/>
            <person name="Haridas S."/>
            <person name="Grigoriev I.V."/>
            <person name="Santelli C.M."/>
            <person name="Hansel C.M."/>
        </authorList>
    </citation>
    <scope>NUCLEOTIDE SEQUENCE [LARGE SCALE GENOMIC DNA]</scope>
    <source>
        <strain evidence="2 3">AP3s5-JAC2a</strain>
    </source>
</reference>
<dbReference type="GeneID" id="28765710"/>
<feature type="compositionally biased region" description="Low complexity" evidence="1">
    <location>
        <begin position="892"/>
        <end position="901"/>
    </location>
</feature>
<dbReference type="OrthoDB" id="5341904at2759"/>
<feature type="region of interest" description="Disordered" evidence="1">
    <location>
        <begin position="174"/>
        <end position="204"/>
    </location>
</feature>
<evidence type="ECO:0000256" key="1">
    <source>
        <dbReference type="SAM" id="MobiDB-lite"/>
    </source>
</evidence>
<dbReference type="Proteomes" id="UP000077069">
    <property type="component" value="Unassembled WGS sequence"/>
</dbReference>
<sequence>MGNAQSHGEPHHRLVKPKTNRNSPSAVLENEHTVDSPASLSSRYANLSARDRQQIKSQLLSPVQTDFEHRGSFDEERSMEELDVQRRLSSRTNSLSCFRNKAGSTARLSSLPTSKVSLVQSSQTVDIETAISILQEVQKNATPEDIAALRLALAPYDPSPSPRSASVEPGISRRTSVVNRSTSSLTRRRSLLATPGLATRNSPIESNRRTWNSWRTPKLDVQEEAKWQRHNMVENSPLARVAALGLADEGRASPEPRAQTPSDMEYSHIGTLKLGSLKIANGEPSPAASAKLNWHASQISHGEDYFSDALDSPIMMKSTRKRRHVRSKSALQPPTPPLFRGVRVSSDSRKAKTTSRYVVSPKPEPSKQLRQQPESYPSHYEGLDEEPEPLRRLRVMNKSQDTLATMLSQPDICDEPPELPQTVPFENYDEGFFASDEDVNPREAALQILDGTMFSEPVEARSLQEQIVPYTTSTPKGLRKVKSRPPPTKADSGYSSGGSFDAKHPEASKQGAIPTVSRKPSMATDSRQNEDRTAQGDPPNVQAFEPYPEAPISHESLMSDPTDEYIMPAKPRRYQSQENVKHDPLPLDWNINDLSLGTKAPKPPSTPTSFISQFSMDSNASGQRRLQKRNSSFLERPVVQSCDPIPEGSIPGIPMDIRKQFVRRLSEAPGMECLTHTYPTKNHVTLDEPDLEPKLPYLEPIKFPSPPATPEPETRGRQHERSGKERSSSLHRLRRSLSLFRRKTKENKEEEQPPVPGVPIVLDLGSTAASLGRSPYDVALATAHQKRTSSPAHPHQLGNAMPRAKTMGHMDAETAAKLARLRSKDRASMRPQMPPRPRSYYSEKEATSETDLYRRHSYYGHAPPMPTIPSIGELHAVSRECEQKALIQSGVPQVQQVSQVPHPIEANSGRKIRAKSTGRGRVVSPLIEKYEKQVSSNQRPSLADQRSRSSTVSNDGTYCDALRESHVYSSGSDAVPRRFKKMIEHPDWG</sequence>
<feature type="compositionally biased region" description="Low complexity" evidence="1">
    <location>
        <begin position="174"/>
        <end position="185"/>
    </location>
</feature>
<accession>A0A177BZI9</accession>
<dbReference type="InParanoid" id="A0A177BZI9"/>
<dbReference type="EMBL" id="KV441559">
    <property type="protein sequence ID" value="OAG00635.1"/>
    <property type="molecule type" value="Genomic_DNA"/>
</dbReference>
<feature type="region of interest" description="Disordered" evidence="1">
    <location>
        <begin position="465"/>
        <end position="546"/>
    </location>
</feature>
<dbReference type="STRING" id="1460663.A0A177BZI9"/>
<feature type="region of interest" description="Disordered" evidence="1">
    <location>
        <begin position="892"/>
        <end position="920"/>
    </location>
</feature>
<keyword evidence="3" id="KW-1185">Reference proteome</keyword>
<proteinExistence type="predicted"/>
<feature type="region of interest" description="Disordered" evidence="1">
    <location>
        <begin position="1"/>
        <end position="39"/>
    </location>
</feature>
<dbReference type="AlphaFoldDB" id="A0A177BZI9"/>
<evidence type="ECO:0000313" key="3">
    <source>
        <dbReference type="Proteomes" id="UP000077069"/>
    </source>
</evidence>
<feature type="region of interest" description="Disordered" evidence="1">
    <location>
        <begin position="932"/>
        <end position="958"/>
    </location>
</feature>
<gene>
    <name evidence="2" type="ORF">CC84DRAFT_1209539</name>
</gene>
<evidence type="ECO:0000313" key="2">
    <source>
        <dbReference type="EMBL" id="OAG00635.1"/>
    </source>
</evidence>
<organism evidence="2 3">
    <name type="scientific">Paraphaeosphaeria sporulosa</name>
    <dbReference type="NCBI Taxonomy" id="1460663"/>
    <lineage>
        <taxon>Eukaryota</taxon>
        <taxon>Fungi</taxon>
        <taxon>Dikarya</taxon>
        <taxon>Ascomycota</taxon>
        <taxon>Pezizomycotina</taxon>
        <taxon>Dothideomycetes</taxon>
        <taxon>Pleosporomycetidae</taxon>
        <taxon>Pleosporales</taxon>
        <taxon>Massarineae</taxon>
        <taxon>Didymosphaeriaceae</taxon>
        <taxon>Paraphaeosphaeria</taxon>
    </lineage>
</organism>
<feature type="compositionally biased region" description="Polar residues" evidence="1">
    <location>
        <begin position="465"/>
        <end position="475"/>
    </location>
</feature>
<feature type="region of interest" description="Disordered" evidence="1">
    <location>
        <begin position="318"/>
        <end position="387"/>
    </location>
</feature>
<protein>
    <submittedName>
        <fullName evidence="2">Uncharacterized protein</fullName>
    </submittedName>
</protein>
<name>A0A177BZI9_9PLEO</name>
<feature type="region of interest" description="Disordered" evidence="1">
    <location>
        <begin position="823"/>
        <end position="844"/>
    </location>
</feature>
<feature type="compositionally biased region" description="Basic residues" evidence="1">
    <location>
        <begin position="318"/>
        <end position="327"/>
    </location>
</feature>
<feature type="compositionally biased region" description="Basic and acidic residues" evidence="1">
    <location>
        <begin position="712"/>
        <end position="728"/>
    </location>
</feature>
<dbReference type="RefSeq" id="XP_018031000.1">
    <property type="nucleotide sequence ID" value="XM_018182224.1"/>
</dbReference>
<feature type="compositionally biased region" description="Basic residues" evidence="1">
    <location>
        <begin position="729"/>
        <end position="745"/>
    </location>
</feature>